<dbReference type="InterPro" id="IPR023213">
    <property type="entry name" value="CAT-like_dom_sf"/>
</dbReference>
<dbReference type="GO" id="GO:0008610">
    <property type="term" value="P:lipid biosynthetic process"/>
    <property type="evidence" value="ECO:0007669"/>
    <property type="project" value="UniProtKB-ARBA"/>
</dbReference>
<dbReference type="Proteomes" id="UP000482800">
    <property type="component" value="Unassembled WGS sequence"/>
</dbReference>
<proteinExistence type="predicted"/>
<feature type="compositionally biased region" description="Low complexity" evidence="1">
    <location>
        <begin position="79"/>
        <end position="93"/>
    </location>
</feature>
<evidence type="ECO:0000313" key="3">
    <source>
        <dbReference type="EMBL" id="GFJ77847.1"/>
    </source>
</evidence>
<evidence type="ECO:0000259" key="2">
    <source>
        <dbReference type="Pfam" id="PF00668"/>
    </source>
</evidence>
<comment type="caution">
    <text evidence="3">The sequence shown here is derived from an EMBL/GenBank/DDBJ whole genome shotgun (WGS) entry which is preliminary data.</text>
</comment>
<feature type="domain" description="Condensation" evidence="2">
    <location>
        <begin position="12"/>
        <end position="80"/>
    </location>
</feature>
<feature type="region of interest" description="Disordered" evidence="1">
    <location>
        <begin position="66"/>
        <end position="102"/>
    </location>
</feature>
<accession>A0A6V8K7Z3</accession>
<reference evidence="3 4" key="1">
    <citation type="submission" date="2020-03" db="EMBL/GenBank/DDBJ databases">
        <title>Whole genome shotgun sequence of Phytohabitans houttuyneae NBRC 108639.</title>
        <authorList>
            <person name="Komaki H."/>
            <person name="Tamura T."/>
        </authorList>
    </citation>
    <scope>NUCLEOTIDE SEQUENCE [LARGE SCALE GENOMIC DNA]</scope>
    <source>
        <strain evidence="3 4">NBRC 108639</strain>
    </source>
</reference>
<organism evidence="3 4">
    <name type="scientific">Phytohabitans houttuyneae</name>
    <dbReference type="NCBI Taxonomy" id="1076126"/>
    <lineage>
        <taxon>Bacteria</taxon>
        <taxon>Bacillati</taxon>
        <taxon>Actinomycetota</taxon>
        <taxon>Actinomycetes</taxon>
        <taxon>Micromonosporales</taxon>
        <taxon>Micromonosporaceae</taxon>
    </lineage>
</organism>
<evidence type="ECO:0000256" key="1">
    <source>
        <dbReference type="SAM" id="MobiDB-lite"/>
    </source>
</evidence>
<dbReference type="InterPro" id="IPR001242">
    <property type="entry name" value="Condensation_dom"/>
</dbReference>
<gene>
    <name evidence="3" type="ORF">Phou_020270</name>
</gene>
<protein>
    <recommendedName>
        <fullName evidence="2">Condensation domain-containing protein</fullName>
    </recommendedName>
</protein>
<name>A0A6V8K7Z3_9ACTN</name>
<evidence type="ECO:0000313" key="4">
    <source>
        <dbReference type="Proteomes" id="UP000482800"/>
    </source>
</evidence>
<dbReference type="SUPFAM" id="SSF52777">
    <property type="entry name" value="CoA-dependent acyltransferases"/>
    <property type="match status" value="1"/>
</dbReference>
<dbReference type="Pfam" id="PF00668">
    <property type="entry name" value="Condensation"/>
    <property type="match status" value="1"/>
</dbReference>
<dbReference type="AlphaFoldDB" id="A0A6V8K7Z3"/>
<sequence>MAAAENVLRELMAGQLGIWNAQQLEPESLAFNVSEYVELRGEFDVELFQEALRRTLDRADAFRLRFTDSGGGPRQYVDPAGSAPSGSSTSAARPTRRRPRRS</sequence>
<dbReference type="Gene3D" id="3.30.559.10">
    <property type="entry name" value="Chloramphenicol acetyltransferase-like domain"/>
    <property type="match status" value="1"/>
</dbReference>
<keyword evidence="4" id="KW-1185">Reference proteome</keyword>
<reference evidence="3 4" key="2">
    <citation type="submission" date="2020-03" db="EMBL/GenBank/DDBJ databases">
        <authorList>
            <person name="Ichikawa N."/>
            <person name="Kimura A."/>
            <person name="Kitahashi Y."/>
            <person name="Uohara A."/>
        </authorList>
    </citation>
    <scope>NUCLEOTIDE SEQUENCE [LARGE SCALE GENOMIC DNA]</scope>
    <source>
        <strain evidence="3 4">NBRC 108639</strain>
    </source>
</reference>
<dbReference type="GO" id="GO:0003824">
    <property type="term" value="F:catalytic activity"/>
    <property type="evidence" value="ECO:0007669"/>
    <property type="project" value="InterPro"/>
</dbReference>
<dbReference type="EMBL" id="BLPF01000001">
    <property type="protein sequence ID" value="GFJ77847.1"/>
    <property type="molecule type" value="Genomic_DNA"/>
</dbReference>